<feature type="coiled-coil region" evidence="1">
    <location>
        <begin position="11"/>
        <end position="80"/>
    </location>
</feature>
<evidence type="ECO:0000256" key="2">
    <source>
        <dbReference type="SAM" id="MobiDB-lite"/>
    </source>
</evidence>
<evidence type="ECO:0000313" key="4">
    <source>
        <dbReference type="Proteomes" id="UP000186905"/>
    </source>
</evidence>
<name>A0A1Q9GVJ3_9GAMM</name>
<dbReference type="OrthoDB" id="9781481at2"/>
<dbReference type="EMBL" id="MJIL01000051">
    <property type="protein sequence ID" value="OLQ79166.1"/>
    <property type="molecule type" value="Genomic_DNA"/>
</dbReference>
<keyword evidence="1" id="KW-0175">Coiled coil</keyword>
<feature type="coiled-coil region" evidence="1">
    <location>
        <begin position="118"/>
        <end position="169"/>
    </location>
</feature>
<dbReference type="AlphaFoldDB" id="A0A1Q9GVJ3"/>
<protein>
    <recommendedName>
        <fullName evidence="5">Chromosome partitioning protein ParA</fullName>
    </recommendedName>
</protein>
<accession>A0A1Q9GVJ3</accession>
<dbReference type="PANTHER" id="PTHR12239">
    <property type="entry name" value="PROTEIN CBG20215-RELATED"/>
    <property type="match status" value="1"/>
</dbReference>
<dbReference type="PANTHER" id="PTHR12239:SF41">
    <property type="entry name" value="MEMBRANE ASSOCIATED PROTEIN, PUTATIVE-RELATED"/>
    <property type="match status" value="1"/>
</dbReference>
<evidence type="ECO:0000256" key="1">
    <source>
        <dbReference type="SAM" id="Coils"/>
    </source>
</evidence>
<organism evidence="3 4">
    <name type="scientific">Photobacterium proteolyticum</name>
    <dbReference type="NCBI Taxonomy" id="1903952"/>
    <lineage>
        <taxon>Bacteria</taxon>
        <taxon>Pseudomonadati</taxon>
        <taxon>Pseudomonadota</taxon>
        <taxon>Gammaproteobacteria</taxon>
        <taxon>Vibrionales</taxon>
        <taxon>Vibrionaceae</taxon>
        <taxon>Photobacterium</taxon>
    </lineage>
</organism>
<dbReference type="STRING" id="1903952.BIT28_02190"/>
<feature type="compositionally biased region" description="Polar residues" evidence="2">
    <location>
        <begin position="855"/>
        <end position="865"/>
    </location>
</feature>
<dbReference type="RefSeq" id="WP_075762835.1">
    <property type="nucleotide sequence ID" value="NZ_MJIL01000051.1"/>
</dbReference>
<dbReference type="SUPFAM" id="SSF52540">
    <property type="entry name" value="P-loop containing nucleoside triphosphate hydrolases"/>
    <property type="match status" value="1"/>
</dbReference>
<gene>
    <name evidence="3" type="ORF">BIT28_02190</name>
</gene>
<keyword evidence="4" id="KW-1185">Reference proteome</keyword>
<dbReference type="Gene3D" id="3.40.50.300">
    <property type="entry name" value="P-loop containing nucleotide triphosphate hydrolases"/>
    <property type="match status" value="1"/>
</dbReference>
<evidence type="ECO:0008006" key="5">
    <source>
        <dbReference type="Google" id="ProtNLM"/>
    </source>
</evidence>
<feature type="coiled-coil region" evidence="1">
    <location>
        <begin position="193"/>
        <end position="296"/>
    </location>
</feature>
<dbReference type="Proteomes" id="UP000186905">
    <property type="component" value="Unassembled WGS sequence"/>
</dbReference>
<comment type="caution">
    <text evidence="3">The sequence shown here is derived from an EMBL/GenBank/DDBJ whole genome shotgun (WGS) entry which is preliminary data.</text>
</comment>
<dbReference type="InterPro" id="IPR027417">
    <property type="entry name" value="P-loop_NTPase"/>
</dbReference>
<evidence type="ECO:0000313" key="3">
    <source>
        <dbReference type="EMBL" id="OLQ79166.1"/>
    </source>
</evidence>
<feature type="coiled-coil region" evidence="1">
    <location>
        <begin position="338"/>
        <end position="424"/>
    </location>
</feature>
<proteinExistence type="predicted"/>
<reference evidence="3 4" key="1">
    <citation type="submission" date="2016-09" db="EMBL/GenBank/DDBJ databases">
        <title>Photobacterium proteolyticum sp. nov. a protease producing bacterium isolated from ocean sediments of Laizhou Bay.</title>
        <authorList>
            <person name="Li Y."/>
        </authorList>
    </citation>
    <scope>NUCLEOTIDE SEQUENCE [LARGE SCALE GENOMIC DNA]</scope>
    <source>
        <strain evidence="3 4">13-12</strain>
    </source>
</reference>
<feature type="region of interest" description="Disordered" evidence="2">
    <location>
        <begin position="842"/>
        <end position="865"/>
    </location>
</feature>
<sequence length="951" mass="110252">MSKNTENTLDLKQINKQQQQLKTQMEQLNKQQLKQDDEAFELKQKAEQLVRDQKELEQSKQLLKKEKQWMQEQQEKLDKDYLVIQNRQNKKEEQLISQQKKLEVRALEIENGLPELAKQHVAEQVVLIEKRKEALKAEHNQLLVQQEAFANKQNDLAAWEEQLTQLKQQADSDFAAQRSELNQELATLRAEQLARLNLKMDQEEQQARKKIEQSLLQQKVDLAQNQDELKQAQGKLAAEKLELQKVEASLKQQQNDLERTVSQRMVEERNLLEGKIDNLEKQNELLLAQVKQADFSVKLYESLQRELGEQSPEEVIRLLTARTEEINRLQEELFSRPSEEIQSYYDEAKKQVEELKLRNEQLNNKLATLQDEADGVDQIEYELNREKRSHESLQIRYDAIGADNNQLREELKRLNPAYEEQQTRDQRIAGVKREVIPFVNHKPLLRKQSDVINELSWLQQIQKDTANYGLYFSERILFAFHTALKTAEWSPLAVLAGVSGTGKSQLPKLYSHFGGINFLNVPVQPNWDSQESMLGYFNSIDNCFEAQPMLNFLAQSCEPLVCNDDERYHGLNDTVSMVLLDEMNLAHVELYFADFLSKLEDRRGSSKNKLPSISIKLGANIAPYEIPLGRNVLFAGTMNQDETTKSLSDKVIDRGTSIFFPRPTKLHERKKLNVLSKPAELLKMKSWSNWIKLESNLANTSYYKQIIEAINNHLGFVGKALGHRVWQSIEYYMVNHPLVCGLDSEQYPDEYKEALDLAFEDQIVQKVMPKLRGIETRGYGKTECLDKIRALLDEKKINLLTDFDHACRVGHGQFMWASAEYLNDENTNKRYQELVELAMKQSSKIDNPENKTVSDNDTQTANQSKSFSVKNTLNSMFNHAMKKTESTDDVSDDNQAMPLTVKEFKCLSQYVYENKLEMNNLSISEVRTALEYLKCDVKKTKQVFDYLKLQG</sequence>
<dbReference type="InterPro" id="IPR052293">
    <property type="entry name" value="SRRP"/>
</dbReference>